<keyword evidence="1" id="KW-1133">Transmembrane helix</keyword>
<dbReference type="AlphaFoldDB" id="A0A2P8CIA9"/>
<comment type="caution">
    <text evidence="4">The sequence shown here is derived from an EMBL/GenBank/DDBJ whole genome shotgun (WGS) entry which is preliminary data.</text>
</comment>
<accession>A0A2P8CIA9</accession>
<protein>
    <submittedName>
        <fullName evidence="3 4">Membrane protein</fullName>
    </submittedName>
</protein>
<feature type="transmembrane region" description="Helical" evidence="1">
    <location>
        <begin position="53"/>
        <end position="71"/>
    </location>
</feature>
<feature type="transmembrane region" description="Helical" evidence="1">
    <location>
        <begin position="27"/>
        <end position="47"/>
    </location>
</feature>
<gene>
    <name evidence="4" type="ORF">CLV93_102460</name>
    <name evidence="3" type="ORF">JCM18694_10810</name>
</gene>
<keyword evidence="1" id="KW-0472">Membrane</keyword>
<keyword evidence="6" id="KW-1185">Reference proteome</keyword>
<organism evidence="4 5">
    <name type="scientific">Prolixibacter denitrificans</name>
    <dbReference type="NCBI Taxonomy" id="1541063"/>
    <lineage>
        <taxon>Bacteria</taxon>
        <taxon>Pseudomonadati</taxon>
        <taxon>Bacteroidota</taxon>
        <taxon>Bacteroidia</taxon>
        <taxon>Marinilabiliales</taxon>
        <taxon>Prolixibacteraceae</taxon>
        <taxon>Prolixibacter</taxon>
    </lineage>
</organism>
<sequence>MTSNHNPHFPQDDFAKPYRSHKGNRPLLGLILVLIGVILIADNSGWIRPSISRIVISWQMLLIVIGLFNLAKRVVTPGLILIAIGGFFLLPRISGVPDNIVYNFWPAVLVIVGLVFLMDRTRHGANFKKGVNSTDYFDEVAVLGGRETSLVTNNFKGGKVTTIFGGCTFNLLKANPAENCTIDMFTMFGGSKFIVPSDWNVKVEVVAILGGFSDKRSISLSEVDSNKVVVIKGFAIFGGGEVANLP</sequence>
<reference evidence="3 6" key="2">
    <citation type="submission" date="2019-10" db="EMBL/GenBank/DDBJ databases">
        <title>Prolixibacter strains distinguished by the presence of nitrate reductase genes were adept at nitrate-dependent anaerobic corrosion of metallic iron and carbon steel.</title>
        <authorList>
            <person name="Iino T."/>
            <person name="Shono N."/>
            <person name="Ito K."/>
            <person name="Nakamura R."/>
            <person name="Sueoka K."/>
            <person name="Harayama S."/>
            <person name="Ohkuma M."/>
        </authorList>
    </citation>
    <scope>NUCLEOTIDE SEQUENCE [LARGE SCALE GENOMIC DNA]</scope>
    <source>
        <strain evidence="3 6">MIC1-1</strain>
    </source>
</reference>
<feature type="transmembrane region" description="Helical" evidence="1">
    <location>
        <begin position="78"/>
        <end position="94"/>
    </location>
</feature>
<name>A0A2P8CIA9_9BACT</name>
<keyword evidence="1" id="KW-0812">Transmembrane</keyword>
<feature type="domain" description="LiaF transmembrane" evidence="2">
    <location>
        <begin position="27"/>
        <end position="122"/>
    </location>
</feature>
<dbReference type="EMBL" id="PYGC01000002">
    <property type="protein sequence ID" value="PSK84669.1"/>
    <property type="molecule type" value="Genomic_DNA"/>
</dbReference>
<feature type="transmembrane region" description="Helical" evidence="1">
    <location>
        <begin position="100"/>
        <end position="118"/>
    </location>
</feature>
<dbReference type="RefSeq" id="WP_106541249.1">
    <property type="nucleotide sequence ID" value="NZ_BLAU01000001.1"/>
</dbReference>
<dbReference type="Pfam" id="PF22570">
    <property type="entry name" value="LiaF-TM"/>
    <property type="match status" value="1"/>
</dbReference>
<evidence type="ECO:0000256" key="1">
    <source>
        <dbReference type="SAM" id="Phobius"/>
    </source>
</evidence>
<evidence type="ECO:0000313" key="5">
    <source>
        <dbReference type="Proteomes" id="UP000240621"/>
    </source>
</evidence>
<dbReference type="PANTHER" id="PTHR40763">
    <property type="entry name" value="MEMBRANE PROTEIN-RELATED"/>
    <property type="match status" value="1"/>
</dbReference>
<dbReference type="Proteomes" id="UP000240621">
    <property type="component" value="Unassembled WGS sequence"/>
</dbReference>
<evidence type="ECO:0000313" key="4">
    <source>
        <dbReference type="EMBL" id="PSK84669.1"/>
    </source>
</evidence>
<evidence type="ECO:0000259" key="2">
    <source>
        <dbReference type="Pfam" id="PF22570"/>
    </source>
</evidence>
<dbReference type="PANTHER" id="PTHR40763:SF5">
    <property type="entry name" value="MEMBRANE PROTEIN"/>
    <property type="match status" value="1"/>
</dbReference>
<dbReference type="InterPro" id="IPR054331">
    <property type="entry name" value="LiaF_TM"/>
</dbReference>
<dbReference type="OrthoDB" id="129627at2"/>
<dbReference type="Proteomes" id="UP000396862">
    <property type="component" value="Unassembled WGS sequence"/>
</dbReference>
<dbReference type="EMBL" id="BLAU01000001">
    <property type="protein sequence ID" value="GET20835.1"/>
    <property type="molecule type" value="Genomic_DNA"/>
</dbReference>
<evidence type="ECO:0000313" key="6">
    <source>
        <dbReference type="Proteomes" id="UP000396862"/>
    </source>
</evidence>
<proteinExistence type="predicted"/>
<evidence type="ECO:0000313" key="3">
    <source>
        <dbReference type="EMBL" id="GET20835.1"/>
    </source>
</evidence>
<reference evidence="4 5" key="1">
    <citation type="submission" date="2018-03" db="EMBL/GenBank/DDBJ databases">
        <title>Genomic Encyclopedia of Archaeal and Bacterial Type Strains, Phase II (KMG-II): from individual species to whole genera.</title>
        <authorList>
            <person name="Goeker M."/>
        </authorList>
    </citation>
    <scope>NUCLEOTIDE SEQUENCE [LARGE SCALE GENOMIC DNA]</scope>
    <source>
        <strain evidence="4 5">DSM 27267</strain>
    </source>
</reference>